<evidence type="ECO:0000256" key="13">
    <source>
        <dbReference type="SAM" id="Coils"/>
    </source>
</evidence>
<dbReference type="GO" id="GO:0003352">
    <property type="term" value="P:regulation of cilium movement"/>
    <property type="evidence" value="ECO:0007669"/>
    <property type="project" value="TreeGrafter"/>
</dbReference>
<dbReference type="Pfam" id="PF14772">
    <property type="entry name" value="NYD-SP28"/>
    <property type="match status" value="1"/>
</dbReference>
<keyword evidence="2" id="KW-0963">Cytoplasm</keyword>
<feature type="region of interest" description="Disordered" evidence="14">
    <location>
        <begin position="1"/>
        <end position="43"/>
    </location>
</feature>
<comment type="subcellular location">
    <subcellularLocation>
        <location evidence="1">Cytoplasm</location>
        <location evidence="1">Cytoskeleton</location>
        <location evidence="1">Flagellum axoneme</location>
    </subcellularLocation>
    <subcellularLocation>
        <location evidence="8">Cytoplasm</location>
        <location evidence="8">Cytoskeleton</location>
        <location evidence="8">Flagellum basal body</location>
    </subcellularLocation>
</comment>
<sequence length="543" mass="61669">MGVGRGNGPWWAPWRGHHADPGHPPTPPAVSLSPAMAGPHSTAPNAAETELLLLQKQALAEEEAAKAKQELLARFLQVKLSREEQSSMWGLHKVCTLWRLAQRKTKDQELRQDIEILSQTFTRVMDCKDGVIEALVRELEEAEEQQNRALRSHLHLTDQLLQLQRCRLGYLEEGFSAQVGALKAEFEAERKTILEQQDWERCCLQDMALATEQDHARSDHEAMLNFQSARDDIKNKCWQEQQYSRLQLVARLEGLWEQIQKARRSYTEATEKRKVEFEELKKKCVKSSWDINVQAKKLQKLQDTITATRSQIAAHLQESEEQNQRIQEEKDHAVQKLQKLRAAISQAGTTAHAHLVTLTCQCSATLKALQQVVEKAQRILRLAEMCRRLETEEEKVLPFYPSSLAEWEQQDVRRILAASPNEPLARAMQDYVGLERFWQRFNKAKLEEKALERAQAALANRNRHLRELLQQYLAGAALSQKVPRDPPPLLTTKQKPSAAPRSPPSASNWPGTTSPAPPRTAAPRHLQGGHSLSGDPTETPWGP</sequence>
<keyword evidence="7" id="KW-0966">Cell projection</keyword>
<evidence type="ECO:0000313" key="17">
    <source>
        <dbReference type="Proteomes" id="UP000694553"/>
    </source>
</evidence>
<dbReference type="InterPro" id="IPR039505">
    <property type="entry name" value="DRC1/2_N"/>
</dbReference>
<dbReference type="PANTHER" id="PTHR21625:SF0">
    <property type="entry name" value="DYNEIN REGULATORY COMPLEX SUBUNIT 2"/>
    <property type="match status" value="1"/>
</dbReference>
<evidence type="ECO:0000256" key="8">
    <source>
        <dbReference type="ARBA" id="ARBA00037841"/>
    </source>
</evidence>
<evidence type="ECO:0000256" key="12">
    <source>
        <dbReference type="ARBA" id="ARBA00045865"/>
    </source>
</evidence>
<dbReference type="GO" id="GO:0060285">
    <property type="term" value="P:cilium-dependent cell motility"/>
    <property type="evidence" value="ECO:0007669"/>
    <property type="project" value="TreeGrafter"/>
</dbReference>
<evidence type="ECO:0000256" key="4">
    <source>
        <dbReference type="ARBA" id="ARBA00023054"/>
    </source>
</evidence>
<dbReference type="PANTHER" id="PTHR21625">
    <property type="entry name" value="NYD-SP28 PROTEIN"/>
    <property type="match status" value="1"/>
</dbReference>
<feature type="region of interest" description="Disordered" evidence="14">
    <location>
        <begin position="479"/>
        <end position="543"/>
    </location>
</feature>
<organism evidence="16 17">
    <name type="scientific">Corvus moneduloides</name>
    <name type="common">New Caledonian crow</name>
    <dbReference type="NCBI Taxonomy" id="1196302"/>
    <lineage>
        <taxon>Eukaryota</taxon>
        <taxon>Metazoa</taxon>
        <taxon>Chordata</taxon>
        <taxon>Craniata</taxon>
        <taxon>Vertebrata</taxon>
        <taxon>Euteleostomi</taxon>
        <taxon>Archelosauria</taxon>
        <taxon>Archosauria</taxon>
        <taxon>Dinosauria</taxon>
        <taxon>Saurischia</taxon>
        <taxon>Theropoda</taxon>
        <taxon>Coelurosauria</taxon>
        <taxon>Aves</taxon>
        <taxon>Neognathae</taxon>
        <taxon>Neoaves</taxon>
        <taxon>Telluraves</taxon>
        <taxon>Australaves</taxon>
        <taxon>Passeriformes</taxon>
        <taxon>Corvoidea</taxon>
        <taxon>Corvidae</taxon>
        <taxon>Corvus</taxon>
    </lineage>
</organism>
<evidence type="ECO:0000256" key="6">
    <source>
        <dbReference type="ARBA" id="ARBA00023212"/>
    </source>
</evidence>
<evidence type="ECO:0000313" key="16">
    <source>
        <dbReference type="Ensembl" id="ENSCMUP00000003537.2"/>
    </source>
</evidence>
<evidence type="ECO:0000259" key="15">
    <source>
        <dbReference type="Pfam" id="PF14772"/>
    </source>
</evidence>
<accession>A0A8U7P1W3</accession>
<keyword evidence="5" id="KW-0969">Cilium</keyword>
<dbReference type="AlphaFoldDB" id="A0A8C3DFY5"/>
<dbReference type="InterPro" id="IPR039750">
    <property type="entry name" value="DRC1/DRC2"/>
</dbReference>
<evidence type="ECO:0000256" key="9">
    <source>
        <dbReference type="ARBA" id="ARBA00038424"/>
    </source>
</evidence>
<feature type="coiled-coil region" evidence="13">
    <location>
        <begin position="298"/>
        <end position="343"/>
    </location>
</feature>
<dbReference type="GO" id="GO:0070286">
    <property type="term" value="P:axonemal dynein complex assembly"/>
    <property type="evidence" value="ECO:0007669"/>
    <property type="project" value="InterPro"/>
</dbReference>
<gene>
    <name evidence="16" type="primary">CCDC65</name>
</gene>
<evidence type="ECO:0000256" key="2">
    <source>
        <dbReference type="ARBA" id="ARBA00022490"/>
    </source>
</evidence>
<feature type="domain" description="Dynein regulatory complex protein 1/2 N-terminal" evidence="15">
    <location>
        <begin position="57"/>
        <end position="155"/>
    </location>
</feature>
<evidence type="ECO:0000256" key="14">
    <source>
        <dbReference type="SAM" id="MobiDB-lite"/>
    </source>
</evidence>
<feature type="coiled-coil region" evidence="13">
    <location>
        <begin position="125"/>
        <end position="159"/>
    </location>
</feature>
<keyword evidence="4 13" id="KW-0175">Coiled coil</keyword>
<reference evidence="16" key="3">
    <citation type="submission" date="2025-09" db="UniProtKB">
        <authorList>
            <consortium name="Ensembl"/>
        </authorList>
    </citation>
    <scope>IDENTIFICATION</scope>
</reference>
<keyword evidence="6" id="KW-0206">Cytoskeleton</keyword>
<feature type="compositionally biased region" description="Low complexity" evidence="14">
    <location>
        <begin position="496"/>
        <end position="514"/>
    </location>
</feature>
<keyword evidence="3" id="KW-0282">Flagellum</keyword>
<proteinExistence type="inferred from homology"/>
<dbReference type="OMA" id="WEYLDLF"/>
<evidence type="ECO:0000256" key="10">
    <source>
        <dbReference type="ARBA" id="ARBA00040899"/>
    </source>
</evidence>
<evidence type="ECO:0000256" key="5">
    <source>
        <dbReference type="ARBA" id="ARBA00023069"/>
    </source>
</evidence>
<evidence type="ECO:0000256" key="11">
    <source>
        <dbReference type="ARBA" id="ARBA00041517"/>
    </source>
</evidence>
<accession>A0A8C3DFY5</accession>
<protein>
    <recommendedName>
        <fullName evidence="10">Dynein regulatory complex subunit 2</fullName>
    </recommendedName>
    <alternativeName>
        <fullName evidence="11">Coiled-coil domain-containing protein 65</fullName>
    </alternativeName>
</protein>
<reference evidence="16" key="2">
    <citation type="submission" date="2025-08" db="UniProtKB">
        <authorList>
            <consortium name="Ensembl"/>
        </authorList>
    </citation>
    <scope>IDENTIFICATION</scope>
</reference>
<dbReference type="Ensembl" id="ENSCMUT00000003831.2">
    <property type="protein sequence ID" value="ENSCMUP00000003537.2"/>
    <property type="gene ID" value="ENSCMUG00000002397.2"/>
</dbReference>
<comment type="function">
    <text evidence="12">Component of the nexin-dynein regulatory complex (N-DRC), a key regulator of ciliary/flagellar motility which maintains the alignment and integrity of the distal axoneme and regulates microtubule sliding in motile axonemes. Plays a critical role in the assembly of N-DRC and also stabilizes the assembly of multiple inner dynein arms and radial spokes. Coassembles with DRC1 to form a central scaffold needed for assembly of the N-DRC and its attachment to the outer doublet microtubules.</text>
</comment>
<reference evidence="17" key="1">
    <citation type="submission" date="2019-10" db="EMBL/GenBank/DDBJ databases">
        <title>Corvus moneduloides (New Caledonian crow) genome, bCorMon1, primary haplotype.</title>
        <authorList>
            <person name="Rutz C."/>
            <person name="Fungtammasan C."/>
            <person name="Mountcastle J."/>
            <person name="Formenti G."/>
            <person name="Chow W."/>
            <person name="Howe K."/>
            <person name="Steele M.P."/>
            <person name="Fernandes J."/>
            <person name="Gilbert M.T.P."/>
            <person name="Fedrigo O."/>
            <person name="Jarvis E.D."/>
            <person name="Gemmell N."/>
        </authorList>
    </citation>
    <scope>NUCLEOTIDE SEQUENCE [LARGE SCALE GENOMIC DNA]</scope>
</reference>
<dbReference type="GO" id="GO:0005858">
    <property type="term" value="C:axonemal dynein complex"/>
    <property type="evidence" value="ECO:0007669"/>
    <property type="project" value="InterPro"/>
</dbReference>
<evidence type="ECO:0000256" key="3">
    <source>
        <dbReference type="ARBA" id="ARBA00022846"/>
    </source>
</evidence>
<dbReference type="Proteomes" id="UP000694553">
    <property type="component" value="Unassembled WGS sequence"/>
</dbReference>
<comment type="similarity">
    <text evidence="9">Belongs to the DRC2 family.</text>
</comment>
<evidence type="ECO:0000256" key="7">
    <source>
        <dbReference type="ARBA" id="ARBA00023273"/>
    </source>
</evidence>
<evidence type="ECO:0000256" key="1">
    <source>
        <dbReference type="ARBA" id="ARBA00004611"/>
    </source>
</evidence>
<keyword evidence="17" id="KW-1185">Reference proteome</keyword>
<name>A0A8C3DFY5_CORMO</name>